<gene>
    <name evidence="1" type="ORF">HEP81_01533</name>
</gene>
<evidence type="ECO:0000313" key="1">
    <source>
        <dbReference type="EMBL" id="QNT91862.1"/>
    </source>
</evidence>
<reference evidence="1 2" key="1">
    <citation type="submission" date="2020-04" db="EMBL/GenBank/DDBJ databases">
        <title>Characterization and engineering of Streptomyces griseofuscus DSM40191 as a potential heterologous host for expression of BGCs.</title>
        <authorList>
            <person name="Gren T."/>
            <person name="Whitford C.M."/>
            <person name="Mohite O.S."/>
            <person name="Joergensen T.S."/>
            <person name="Nielsen J.B."/>
            <person name="Lee S.Y."/>
            <person name="Weber T."/>
        </authorList>
    </citation>
    <scope>NUCLEOTIDE SEQUENCE [LARGE SCALE GENOMIC DNA]</scope>
    <source>
        <strain evidence="1 2">DSM 40191</strain>
    </source>
</reference>
<dbReference type="Proteomes" id="UP000516422">
    <property type="component" value="Chromosome"/>
</dbReference>
<protein>
    <submittedName>
        <fullName evidence="1">Uncharacterized protein</fullName>
    </submittedName>
</protein>
<name>A0A7H1PUY2_9ACTN</name>
<dbReference type="EMBL" id="CP051006">
    <property type="protein sequence ID" value="QNT91862.1"/>
    <property type="molecule type" value="Genomic_DNA"/>
</dbReference>
<accession>A0A7H1PUY2</accession>
<dbReference type="KEGG" id="sgf:HEP81_01533"/>
<proteinExistence type="predicted"/>
<sequence length="61" mass="6575">MPHTAALLGKISAVAGTVGRSRGQHRGICPHGFRRLRIQPGCDWRAGVTLATSVLPQMHFV</sequence>
<evidence type="ECO:0000313" key="2">
    <source>
        <dbReference type="Proteomes" id="UP000516422"/>
    </source>
</evidence>
<organism evidence="1 2">
    <name type="scientific">Streptomyces griseofuscus</name>
    <dbReference type="NCBI Taxonomy" id="146922"/>
    <lineage>
        <taxon>Bacteria</taxon>
        <taxon>Bacillati</taxon>
        <taxon>Actinomycetota</taxon>
        <taxon>Actinomycetes</taxon>
        <taxon>Kitasatosporales</taxon>
        <taxon>Streptomycetaceae</taxon>
        <taxon>Streptomyces</taxon>
    </lineage>
</organism>
<dbReference type="AlphaFoldDB" id="A0A7H1PUY2"/>